<comment type="caution">
    <text evidence="2">The sequence shown here is derived from an EMBL/GenBank/DDBJ whole genome shotgun (WGS) entry which is preliminary data.</text>
</comment>
<gene>
    <name evidence="2" type="ORF">ITI46_34320</name>
</gene>
<protein>
    <recommendedName>
        <fullName evidence="4">Serine/threonine protein kinase</fullName>
    </recommendedName>
</protein>
<feature type="compositionally biased region" description="Basic residues" evidence="1">
    <location>
        <begin position="11"/>
        <end position="20"/>
    </location>
</feature>
<evidence type="ECO:0000313" key="2">
    <source>
        <dbReference type="EMBL" id="MBO8196667.1"/>
    </source>
</evidence>
<feature type="region of interest" description="Disordered" evidence="1">
    <location>
        <begin position="1"/>
        <end position="26"/>
    </location>
</feature>
<evidence type="ECO:0008006" key="4">
    <source>
        <dbReference type="Google" id="ProtNLM"/>
    </source>
</evidence>
<dbReference type="RefSeq" id="WP_209243944.1">
    <property type="nucleotide sequence ID" value="NZ_JADKMA010000382.1"/>
</dbReference>
<feature type="region of interest" description="Disordered" evidence="1">
    <location>
        <begin position="122"/>
        <end position="182"/>
    </location>
</feature>
<evidence type="ECO:0000313" key="3">
    <source>
        <dbReference type="Proteomes" id="UP001519064"/>
    </source>
</evidence>
<feature type="non-terminal residue" evidence="2">
    <location>
        <position position="1"/>
    </location>
</feature>
<evidence type="ECO:0000256" key="1">
    <source>
        <dbReference type="SAM" id="MobiDB-lite"/>
    </source>
</evidence>
<proteinExistence type="predicted"/>
<sequence length="247" mass="27769">PTLSAAERLASKRKSRKRLKGAPPTPKWRYDFSAPAKKFAPLLWRDEIAVLADGTAVTGLDLHNGLVLLAGSDDLLALNPRDGKVQWRSKRYRKSGRRPYVTVLAAHEAVLWLVVDNRPLLRPRPPHRRRLRPRRRPRTVDRPLPHRLPGEPPPPRRLRRRDSPQERPQRFTASNRKTGHRTWAHTYKSVTTDQPTTIAAPATLVAADKGTQAWTYVQGAAGPWQSAAAGNRVFLLQGGTLTAMPVF</sequence>
<dbReference type="Proteomes" id="UP001519064">
    <property type="component" value="Unassembled WGS sequence"/>
</dbReference>
<keyword evidence="3" id="KW-1185">Reference proteome</keyword>
<feature type="compositionally biased region" description="Basic residues" evidence="1">
    <location>
        <begin position="124"/>
        <end position="137"/>
    </location>
</feature>
<accession>A0ABS3XMM4</accession>
<organism evidence="2 3">
    <name type="scientific">Streptomyces oryzae</name>
    <dbReference type="NCBI Taxonomy" id="1434886"/>
    <lineage>
        <taxon>Bacteria</taxon>
        <taxon>Bacillati</taxon>
        <taxon>Actinomycetota</taxon>
        <taxon>Actinomycetes</taxon>
        <taxon>Kitasatosporales</taxon>
        <taxon>Streptomycetaceae</taxon>
        <taxon>Streptomyces</taxon>
    </lineage>
</organism>
<name>A0ABS3XMM4_9ACTN</name>
<dbReference type="EMBL" id="JADKMA010000382">
    <property type="protein sequence ID" value="MBO8196667.1"/>
    <property type="molecule type" value="Genomic_DNA"/>
</dbReference>
<reference evidence="2 3" key="1">
    <citation type="submission" date="2020-11" db="EMBL/GenBank/DDBJ databases">
        <title>Streptomyces spirodelae sp. nov., isolated from duckweed.</title>
        <authorList>
            <person name="Saimee Y."/>
            <person name="Duangmal K."/>
        </authorList>
    </citation>
    <scope>NUCLEOTIDE SEQUENCE [LARGE SCALE GENOMIC DNA]</scope>
    <source>
        <strain evidence="2 3">S16-07</strain>
    </source>
</reference>